<keyword evidence="5" id="KW-1185">Reference proteome</keyword>
<proteinExistence type="inferred from homology"/>
<dbReference type="Proteomes" id="UP001177592">
    <property type="component" value="Plasmid paNv_CAN12"/>
</dbReference>
<evidence type="ECO:0000256" key="2">
    <source>
        <dbReference type="ARBA" id="ARBA00022729"/>
    </source>
</evidence>
<name>A0ABY8NXF6_9GAMM</name>
<keyword evidence="4" id="KW-0614">Plasmid</keyword>
<feature type="chain" id="PRO_5047313352" evidence="3">
    <location>
        <begin position="20"/>
        <end position="297"/>
    </location>
</feature>
<protein>
    <submittedName>
        <fullName evidence="4">TrbG/VirB9 family P-type conjugative transfer protein</fullName>
    </submittedName>
</protein>
<evidence type="ECO:0000256" key="3">
    <source>
        <dbReference type="SAM" id="SignalP"/>
    </source>
</evidence>
<dbReference type="InterPro" id="IPR010258">
    <property type="entry name" value="Conjugal_tfr_TrbG/VirB9/CagX"/>
</dbReference>
<evidence type="ECO:0000256" key="1">
    <source>
        <dbReference type="ARBA" id="ARBA00006135"/>
    </source>
</evidence>
<reference evidence="4" key="1">
    <citation type="submission" date="2023-04" db="EMBL/GenBank/DDBJ databases">
        <title>Genome dynamics across the evolutionary transition to endosymbiosis.</title>
        <authorList>
            <person name="Siozios S."/>
            <person name="Nadal-Jimenez P."/>
            <person name="Azagi T."/>
            <person name="Sprong H."/>
            <person name="Frost C.L."/>
            <person name="Parratt S.R."/>
            <person name="Taylor G."/>
            <person name="Brettell L."/>
            <person name="Lew K.C."/>
            <person name="Croft L."/>
            <person name="King K.C."/>
            <person name="Brockhurst M.A."/>
            <person name="Hypsa V."/>
            <person name="Novakova E."/>
            <person name="Darby A.C."/>
            <person name="Hurst G.D.D."/>
        </authorList>
    </citation>
    <scope>NUCLEOTIDE SEQUENCE</scope>
    <source>
        <strain evidence="4">ANv_CAN</strain>
        <plasmid evidence="4">paNv_CAN12</plasmid>
    </source>
</reference>
<gene>
    <name evidence="4" type="ORF">QE258_27270</name>
</gene>
<dbReference type="CDD" id="cd06911">
    <property type="entry name" value="VirB9_CagX_TrbG"/>
    <property type="match status" value="1"/>
</dbReference>
<evidence type="ECO:0000313" key="5">
    <source>
        <dbReference type="Proteomes" id="UP001177592"/>
    </source>
</evidence>
<dbReference type="RefSeq" id="WP_280632662.1">
    <property type="nucleotide sequence ID" value="NZ_CP123535.1"/>
</dbReference>
<geneLocation type="plasmid" evidence="4 5">
    <name>paNv_CAN12</name>
</geneLocation>
<evidence type="ECO:0000313" key="4">
    <source>
        <dbReference type="EMBL" id="WGM09012.1"/>
    </source>
</evidence>
<dbReference type="InterPro" id="IPR038161">
    <property type="entry name" value="VirB9/CagX/TrbG_C_sf"/>
</dbReference>
<dbReference type="EMBL" id="CP123535">
    <property type="protein sequence ID" value="WGM09012.1"/>
    <property type="molecule type" value="Genomic_DNA"/>
</dbReference>
<organism evidence="4 5">
    <name type="scientific">Arsenophonus nasoniae</name>
    <name type="common">son-killer infecting Nasonia vitripennis</name>
    <dbReference type="NCBI Taxonomy" id="638"/>
    <lineage>
        <taxon>Bacteria</taxon>
        <taxon>Pseudomonadati</taxon>
        <taxon>Pseudomonadota</taxon>
        <taxon>Gammaproteobacteria</taxon>
        <taxon>Enterobacterales</taxon>
        <taxon>Morganellaceae</taxon>
        <taxon>Arsenophonus</taxon>
    </lineage>
</organism>
<sequence>MKKNGLGLMLFLFPLIVNAIAVPQSSIFDKRMQSVSYNAMNSTVIKSKMGFVTTIVFDEGESVISAKTGFPDGWQSEIEDNVIYLYPRPVMQKQNNGENEVDVVIAPILKEWDTNLLVRTTKRIYSFDVQLTQDNPAFVVQYRYPQEQAKKQMEINQKRQQEVEIARKKQLIAKSFEQADSPKNWNYFMRVNDKFDSRRIVPDFAYDNGLFTYLGFNSHKVFPVPFVVKDGEEQSLAFNVETKGNYKIMVIHNVNDKFVLRYGKSVVGIINQSFGKINSGQKNTLSPQVKRVEVHHE</sequence>
<feature type="signal peptide" evidence="3">
    <location>
        <begin position="1"/>
        <end position="19"/>
    </location>
</feature>
<comment type="similarity">
    <text evidence="1">Belongs to the TrbG/VirB9 family.</text>
</comment>
<dbReference type="Pfam" id="PF03524">
    <property type="entry name" value="CagX"/>
    <property type="match status" value="1"/>
</dbReference>
<accession>A0ABY8NXF6</accession>
<keyword evidence="2 3" id="KW-0732">Signal</keyword>
<dbReference type="InterPro" id="IPR033645">
    <property type="entry name" value="VirB9/CagX/TrbG_C"/>
</dbReference>
<dbReference type="Gene3D" id="2.60.40.2500">
    <property type="match status" value="1"/>
</dbReference>